<organism evidence="1 2">
    <name type="scientific">Caballeronia sordidicola</name>
    <name type="common">Burkholderia sordidicola</name>
    <dbReference type="NCBI Taxonomy" id="196367"/>
    <lineage>
        <taxon>Bacteria</taxon>
        <taxon>Pseudomonadati</taxon>
        <taxon>Pseudomonadota</taxon>
        <taxon>Betaproteobacteria</taxon>
        <taxon>Burkholderiales</taxon>
        <taxon>Burkholderiaceae</taxon>
        <taxon>Caballeronia</taxon>
    </lineage>
</organism>
<sequence>MLGLFLPTQTGGFSQSTYPRGTDWTFDYNRALVLKAESHGLTSCSACSNGCPRAVSVAPHITGKTSLIFYVDRRVECDD</sequence>
<dbReference type="AlphaFoldDB" id="A0A158GVY1"/>
<dbReference type="EMBL" id="FCOC02000011">
    <property type="protein sequence ID" value="SAL36073.1"/>
    <property type="molecule type" value="Genomic_DNA"/>
</dbReference>
<keyword evidence="1" id="KW-0503">Monooxygenase</keyword>
<evidence type="ECO:0000313" key="2">
    <source>
        <dbReference type="Proteomes" id="UP000054893"/>
    </source>
</evidence>
<evidence type="ECO:0000313" key="1">
    <source>
        <dbReference type="EMBL" id="SAL36073.1"/>
    </source>
</evidence>
<dbReference type="GO" id="GO:0004497">
    <property type="term" value="F:monooxygenase activity"/>
    <property type="evidence" value="ECO:0007669"/>
    <property type="project" value="UniProtKB-KW"/>
</dbReference>
<accession>A0A158GVY1</accession>
<name>A0A158GVY1_CABSO</name>
<proteinExistence type="predicted"/>
<dbReference type="Proteomes" id="UP000054893">
    <property type="component" value="Unassembled WGS sequence"/>
</dbReference>
<reference evidence="1 2" key="1">
    <citation type="submission" date="2016-01" db="EMBL/GenBank/DDBJ databases">
        <authorList>
            <person name="Oliw E.H."/>
        </authorList>
    </citation>
    <scope>NUCLEOTIDE SEQUENCE [LARGE SCALE GENOMIC DNA]</scope>
    <source>
        <strain evidence="1">LMG 22029</strain>
    </source>
</reference>
<keyword evidence="1" id="KW-0560">Oxidoreductase</keyword>
<protein>
    <submittedName>
        <fullName evidence="1">Luciferase-like monooxygenase</fullName>
    </submittedName>
</protein>
<gene>
    <name evidence="1" type="ORF">AWB64_03613</name>
</gene>